<organism evidence="8 9">
    <name type="scientific">Cercophora newfieldiana</name>
    <dbReference type="NCBI Taxonomy" id="92897"/>
    <lineage>
        <taxon>Eukaryota</taxon>
        <taxon>Fungi</taxon>
        <taxon>Dikarya</taxon>
        <taxon>Ascomycota</taxon>
        <taxon>Pezizomycotina</taxon>
        <taxon>Sordariomycetes</taxon>
        <taxon>Sordariomycetidae</taxon>
        <taxon>Sordariales</taxon>
        <taxon>Lasiosphaeriaceae</taxon>
        <taxon>Cercophora</taxon>
    </lineage>
</organism>
<dbReference type="Proteomes" id="UP001174936">
    <property type="component" value="Unassembled WGS sequence"/>
</dbReference>
<reference evidence="8" key="1">
    <citation type="submission" date="2023-06" db="EMBL/GenBank/DDBJ databases">
        <title>Genome-scale phylogeny and comparative genomics of the fungal order Sordariales.</title>
        <authorList>
            <consortium name="Lawrence Berkeley National Laboratory"/>
            <person name="Hensen N."/>
            <person name="Bonometti L."/>
            <person name="Westerberg I."/>
            <person name="Brannstrom I.O."/>
            <person name="Guillou S."/>
            <person name="Cros-Aarteil S."/>
            <person name="Calhoun S."/>
            <person name="Haridas S."/>
            <person name="Kuo A."/>
            <person name="Mondo S."/>
            <person name="Pangilinan J."/>
            <person name="Riley R."/>
            <person name="Labutti K."/>
            <person name="Andreopoulos B."/>
            <person name="Lipzen A."/>
            <person name="Chen C."/>
            <person name="Yanf M."/>
            <person name="Daum C."/>
            <person name="Ng V."/>
            <person name="Clum A."/>
            <person name="Steindorff A."/>
            <person name="Ohm R."/>
            <person name="Martin F."/>
            <person name="Silar P."/>
            <person name="Natvig D."/>
            <person name="Lalanne C."/>
            <person name="Gautier V."/>
            <person name="Ament-Velasquez S.L."/>
            <person name="Kruys A."/>
            <person name="Hutchinson M.I."/>
            <person name="Powell A.J."/>
            <person name="Barry K."/>
            <person name="Miller A.N."/>
            <person name="Grigoriev I.V."/>
            <person name="Debuchy R."/>
            <person name="Gladieux P."/>
            <person name="Thoren M.H."/>
            <person name="Johannesson H."/>
        </authorList>
    </citation>
    <scope>NUCLEOTIDE SEQUENCE</scope>
    <source>
        <strain evidence="8">SMH2532-1</strain>
    </source>
</reference>
<evidence type="ECO:0000256" key="5">
    <source>
        <dbReference type="ARBA" id="ARBA00038359"/>
    </source>
</evidence>
<dbReference type="PANTHER" id="PTHR33048:SF129">
    <property type="entry name" value="INTEGRAL MEMBRANE PROTEIN-RELATED"/>
    <property type="match status" value="1"/>
</dbReference>
<feature type="domain" description="Rhodopsin" evidence="7">
    <location>
        <begin position="39"/>
        <end position="281"/>
    </location>
</feature>
<accession>A0AA39YPC2</accession>
<feature type="transmembrane region" description="Helical" evidence="6">
    <location>
        <begin position="20"/>
        <end position="43"/>
    </location>
</feature>
<gene>
    <name evidence="8" type="ORF">B0T16DRAFT_319129</name>
</gene>
<dbReference type="PANTHER" id="PTHR33048">
    <property type="entry name" value="PTH11-LIKE INTEGRAL MEMBRANE PROTEIN (AFU_ORTHOLOGUE AFUA_5G11245)"/>
    <property type="match status" value="1"/>
</dbReference>
<dbReference type="AlphaFoldDB" id="A0AA39YPC2"/>
<evidence type="ECO:0000256" key="3">
    <source>
        <dbReference type="ARBA" id="ARBA00022989"/>
    </source>
</evidence>
<keyword evidence="3 6" id="KW-1133">Transmembrane helix</keyword>
<comment type="subcellular location">
    <subcellularLocation>
        <location evidence="1">Membrane</location>
        <topology evidence="1">Multi-pass membrane protein</topology>
    </subcellularLocation>
</comment>
<feature type="transmembrane region" description="Helical" evidence="6">
    <location>
        <begin position="133"/>
        <end position="153"/>
    </location>
</feature>
<feature type="transmembrane region" description="Helical" evidence="6">
    <location>
        <begin position="215"/>
        <end position="233"/>
    </location>
</feature>
<keyword evidence="2 6" id="KW-0812">Transmembrane</keyword>
<dbReference type="GO" id="GO:0016020">
    <property type="term" value="C:membrane"/>
    <property type="evidence" value="ECO:0007669"/>
    <property type="project" value="UniProtKB-SubCell"/>
</dbReference>
<dbReference type="Pfam" id="PF20684">
    <property type="entry name" value="Fung_rhodopsin"/>
    <property type="match status" value="1"/>
</dbReference>
<feature type="transmembrane region" description="Helical" evidence="6">
    <location>
        <begin position="55"/>
        <end position="75"/>
    </location>
</feature>
<dbReference type="InterPro" id="IPR049326">
    <property type="entry name" value="Rhodopsin_dom_fungi"/>
</dbReference>
<evidence type="ECO:0000256" key="6">
    <source>
        <dbReference type="SAM" id="Phobius"/>
    </source>
</evidence>
<evidence type="ECO:0000259" key="7">
    <source>
        <dbReference type="Pfam" id="PF20684"/>
    </source>
</evidence>
<keyword evidence="4 6" id="KW-0472">Membrane</keyword>
<evidence type="ECO:0000256" key="2">
    <source>
        <dbReference type="ARBA" id="ARBA00022692"/>
    </source>
</evidence>
<dbReference type="EMBL" id="JAULSV010000001">
    <property type="protein sequence ID" value="KAK0654765.1"/>
    <property type="molecule type" value="Genomic_DNA"/>
</dbReference>
<evidence type="ECO:0000256" key="4">
    <source>
        <dbReference type="ARBA" id="ARBA00023136"/>
    </source>
</evidence>
<comment type="caution">
    <text evidence="8">The sequence shown here is derived from an EMBL/GenBank/DDBJ whole genome shotgun (WGS) entry which is preliminary data.</text>
</comment>
<feature type="transmembrane region" description="Helical" evidence="6">
    <location>
        <begin position="95"/>
        <end position="121"/>
    </location>
</feature>
<proteinExistence type="inferred from homology"/>
<dbReference type="InterPro" id="IPR052337">
    <property type="entry name" value="SAT4-like"/>
</dbReference>
<feature type="transmembrane region" description="Helical" evidence="6">
    <location>
        <begin position="180"/>
        <end position="203"/>
    </location>
</feature>
<evidence type="ECO:0000256" key="1">
    <source>
        <dbReference type="ARBA" id="ARBA00004141"/>
    </source>
</evidence>
<comment type="similarity">
    <text evidence="5">Belongs to the SAT4 family.</text>
</comment>
<name>A0AA39YPC2_9PEZI</name>
<protein>
    <recommendedName>
        <fullName evidence="7">Rhodopsin domain-containing protein</fullName>
    </recommendedName>
</protein>
<evidence type="ECO:0000313" key="8">
    <source>
        <dbReference type="EMBL" id="KAK0654765.1"/>
    </source>
</evidence>
<evidence type="ECO:0000313" key="9">
    <source>
        <dbReference type="Proteomes" id="UP001174936"/>
    </source>
</evidence>
<keyword evidence="9" id="KW-1185">Reference proteome</keyword>
<sequence>MEPNTTPMIPISPGTIYYSRVYAGVISTLVLLSLPVVAARLYTRHKSAARLRADDYIIAVAFAFATANWIVMLTATRPTIDDVRSVPLSDVVATAPLAVASELLSSWALALVKTSIAAMLLRFLQTSNGWKTFLYSIVAVQITTAIFLTIMHLTRCIPLNALWNPMVTEKRCWDDQAFRVSLTVTAVIVIVTDVIYSLMPLAFLRNLRRPVRDRIVIGVLLSLGLVATGASIAKTVAVQSFGKQGKDDPVGDGLAIALWASVEEHLALIAACIPCLKAPFGRVLLRFGFLTTNTNSNTERRYGGVTTMGARTGTSRQKHTYAVATSHHGGTASVEEILGPALDVERKYGEVLRTTEVRIEIEMSAKPNSSVG</sequence>